<dbReference type="Proteomes" id="UP000626026">
    <property type="component" value="Unassembled WGS sequence"/>
</dbReference>
<organism evidence="2 3">
    <name type="scientific">Teichococcus aerophilus</name>
    <dbReference type="NCBI Taxonomy" id="1224513"/>
    <lineage>
        <taxon>Bacteria</taxon>
        <taxon>Pseudomonadati</taxon>
        <taxon>Pseudomonadota</taxon>
        <taxon>Alphaproteobacteria</taxon>
        <taxon>Acetobacterales</taxon>
        <taxon>Roseomonadaceae</taxon>
        <taxon>Roseomonas</taxon>
    </lineage>
</organism>
<sequence length="257" mass="27715">PPPAPVPAPVPAPAAPVLDAPAAATPRPALVAELSQARVEITTGFTGTELLVFGATDRLIGPQPGAGHGDDVLIVAQNAPQPMVVRRKIRVLGFWINGPSARFRSVPGVYLLTGTRPLREMLSADERSTKRLGLENLPLESTGIQDPSYRQALLQLKQDAHLWWEADTPLRIAGARLFSARLPLPATVQTGDYRVEVMLVRDGRVLARQELGFRVERVGTAASIADVARQEPLVYGVICILLAAFAGWMGSVLFRRS</sequence>
<dbReference type="RefSeq" id="WP_187787059.1">
    <property type="nucleotide sequence ID" value="NZ_JACTVA010000083.1"/>
</dbReference>
<keyword evidence="1" id="KW-0472">Membrane</keyword>
<dbReference type="EMBL" id="JACTVA010000083">
    <property type="protein sequence ID" value="MBC9209936.1"/>
    <property type="molecule type" value="Genomic_DNA"/>
</dbReference>
<feature type="non-terminal residue" evidence="2">
    <location>
        <position position="1"/>
    </location>
</feature>
<reference evidence="2 3" key="1">
    <citation type="journal article" date="2013" name="Int. J. Syst. Evol. Microbiol.">
        <title>Roseomonas aerophila sp. nov., isolated from air.</title>
        <authorList>
            <person name="Kim S.J."/>
            <person name="Weon H.Y."/>
            <person name="Ahn J.H."/>
            <person name="Hong S.B."/>
            <person name="Seok S.J."/>
            <person name="Whang K.S."/>
            <person name="Kwon S.W."/>
        </authorList>
    </citation>
    <scope>NUCLEOTIDE SEQUENCE [LARGE SCALE GENOMIC DNA]</scope>
    <source>
        <strain evidence="2 3">NBRC 108923</strain>
    </source>
</reference>
<protein>
    <submittedName>
        <fullName evidence="2">TIGR02186 family protein</fullName>
    </submittedName>
</protein>
<accession>A0ABR7RUW8</accession>
<evidence type="ECO:0000313" key="3">
    <source>
        <dbReference type="Proteomes" id="UP000626026"/>
    </source>
</evidence>
<name>A0ABR7RUW8_9PROT</name>
<keyword evidence="1" id="KW-0812">Transmembrane</keyword>
<gene>
    <name evidence="2" type="ORF">IBL26_24085</name>
</gene>
<dbReference type="InterPro" id="IPR019088">
    <property type="entry name" value="CHP02186-rel_TM"/>
</dbReference>
<keyword evidence="1" id="KW-1133">Transmembrane helix</keyword>
<comment type="caution">
    <text evidence="2">The sequence shown here is derived from an EMBL/GenBank/DDBJ whole genome shotgun (WGS) entry which is preliminary data.</text>
</comment>
<proteinExistence type="predicted"/>
<evidence type="ECO:0000256" key="1">
    <source>
        <dbReference type="SAM" id="Phobius"/>
    </source>
</evidence>
<evidence type="ECO:0000313" key="2">
    <source>
        <dbReference type="EMBL" id="MBC9209936.1"/>
    </source>
</evidence>
<dbReference type="Pfam" id="PF09608">
    <property type="entry name" value="Alph_Pro_TM"/>
    <property type="match status" value="1"/>
</dbReference>
<keyword evidence="3" id="KW-1185">Reference proteome</keyword>
<feature type="transmembrane region" description="Helical" evidence="1">
    <location>
        <begin position="233"/>
        <end position="254"/>
    </location>
</feature>